<feature type="non-terminal residue" evidence="9">
    <location>
        <position position="1"/>
    </location>
</feature>
<name>A0ABM0K3A0_APLCA</name>
<evidence type="ECO:0000313" key="8">
    <source>
        <dbReference type="Proteomes" id="UP000694888"/>
    </source>
</evidence>
<dbReference type="PANTHER" id="PTHR14196:SF12">
    <property type="entry name" value="ZINC FINGER PROTEIN 208-LIKE"/>
    <property type="match status" value="1"/>
</dbReference>
<sequence length="303" mass="34540">PSPLPAYKLPGSSSGLGSGRSKRKSSIPCKSVAASSSSALEEGESVLDEMDCSVLKSVARPDTYQPDLGHIGFLQSGSPQEVHDVISQESNFQDKNFYPYSTLGRPLAPEVQLSREKVKHFSDNPNNFNFLDQNFQYRKDIKKHVLIRAGIKPYQCDFCGEKFNRSDYLREHTLLHTGEKPYKCDLCGAKFIRSSHLKRHKLIHTGEKPHICGLCDARFNQESSLKRHILIHTGEKPYKCDVCEARFNQASSLKQHTLLHTGEKPYKCDVCDERFKSRRNLKQHLKITHIDPLEFQKRKSLQL</sequence>
<reference evidence="9" key="1">
    <citation type="submission" date="2025-08" db="UniProtKB">
        <authorList>
            <consortium name="RefSeq"/>
        </authorList>
    </citation>
    <scope>IDENTIFICATION</scope>
</reference>
<evidence type="ECO:0000256" key="2">
    <source>
        <dbReference type="ARBA" id="ARBA00022737"/>
    </source>
</evidence>
<dbReference type="PROSITE" id="PS00028">
    <property type="entry name" value="ZINC_FINGER_C2H2_1"/>
    <property type="match status" value="5"/>
</dbReference>
<keyword evidence="8" id="KW-1185">Reference proteome</keyword>
<evidence type="ECO:0000256" key="5">
    <source>
        <dbReference type="PROSITE-ProRule" id="PRU00042"/>
    </source>
</evidence>
<feature type="domain" description="C2H2-type" evidence="7">
    <location>
        <begin position="182"/>
        <end position="209"/>
    </location>
</feature>
<keyword evidence="3 5" id="KW-0863">Zinc-finger</keyword>
<evidence type="ECO:0000256" key="4">
    <source>
        <dbReference type="ARBA" id="ARBA00022833"/>
    </source>
</evidence>
<evidence type="ECO:0000256" key="3">
    <source>
        <dbReference type="ARBA" id="ARBA00022771"/>
    </source>
</evidence>
<feature type="region of interest" description="Disordered" evidence="6">
    <location>
        <begin position="1"/>
        <end position="28"/>
    </location>
</feature>
<evidence type="ECO:0000313" key="9">
    <source>
        <dbReference type="RefSeq" id="XP_005107759.1"/>
    </source>
</evidence>
<feature type="domain" description="C2H2-type" evidence="7">
    <location>
        <begin position="210"/>
        <end position="237"/>
    </location>
</feature>
<dbReference type="RefSeq" id="XP_005107759.1">
    <property type="nucleotide sequence ID" value="XM_005107702.3"/>
</dbReference>
<dbReference type="InterPro" id="IPR036236">
    <property type="entry name" value="Znf_C2H2_sf"/>
</dbReference>
<dbReference type="SMART" id="SM00355">
    <property type="entry name" value="ZnF_C2H2"/>
    <property type="match status" value="5"/>
</dbReference>
<evidence type="ECO:0000259" key="7">
    <source>
        <dbReference type="PROSITE" id="PS50157"/>
    </source>
</evidence>
<keyword evidence="4" id="KW-0862">Zinc</keyword>
<dbReference type="Pfam" id="PF00096">
    <property type="entry name" value="zf-C2H2"/>
    <property type="match status" value="5"/>
</dbReference>
<dbReference type="SUPFAM" id="SSF57667">
    <property type="entry name" value="beta-beta-alpha zinc fingers"/>
    <property type="match status" value="3"/>
</dbReference>
<proteinExistence type="predicted"/>
<dbReference type="PANTHER" id="PTHR14196">
    <property type="entry name" value="ODD-SKIPPED - RELATED"/>
    <property type="match status" value="1"/>
</dbReference>
<dbReference type="Gene3D" id="3.30.160.60">
    <property type="entry name" value="Classic Zinc Finger"/>
    <property type="match status" value="5"/>
</dbReference>
<evidence type="ECO:0000256" key="6">
    <source>
        <dbReference type="SAM" id="MobiDB-lite"/>
    </source>
</evidence>
<gene>
    <name evidence="9" type="primary">LOC101862608</name>
</gene>
<keyword evidence="1" id="KW-0479">Metal-binding</keyword>
<evidence type="ECO:0000256" key="1">
    <source>
        <dbReference type="ARBA" id="ARBA00022723"/>
    </source>
</evidence>
<dbReference type="InterPro" id="IPR050717">
    <property type="entry name" value="C2H2-ZF_Transcription_Reg"/>
</dbReference>
<feature type="domain" description="C2H2-type" evidence="7">
    <location>
        <begin position="154"/>
        <end position="181"/>
    </location>
</feature>
<protein>
    <submittedName>
        <fullName evidence="9">Zinc finger and SCAN domain-containing protein 22</fullName>
    </submittedName>
</protein>
<dbReference type="Proteomes" id="UP000694888">
    <property type="component" value="Unplaced"/>
</dbReference>
<keyword evidence="2" id="KW-0677">Repeat</keyword>
<dbReference type="GeneID" id="101862608"/>
<accession>A0ABM0K3A0</accession>
<organism evidence="8 9">
    <name type="scientific">Aplysia californica</name>
    <name type="common">California sea hare</name>
    <dbReference type="NCBI Taxonomy" id="6500"/>
    <lineage>
        <taxon>Eukaryota</taxon>
        <taxon>Metazoa</taxon>
        <taxon>Spiralia</taxon>
        <taxon>Lophotrochozoa</taxon>
        <taxon>Mollusca</taxon>
        <taxon>Gastropoda</taxon>
        <taxon>Heterobranchia</taxon>
        <taxon>Euthyneura</taxon>
        <taxon>Tectipleura</taxon>
        <taxon>Aplysiida</taxon>
        <taxon>Aplysioidea</taxon>
        <taxon>Aplysiidae</taxon>
        <taxon>Aplysia</taxon>
    </lineage>
</organism>
<feature type="domain" description="C2H2-type" evidence="7">
    <location>
        <begin position="238"/>
        <end position="265"/>
    </location>
</feature>
<feature type="domain" description="C2H2-type" evidence="7">
    <location>
        <begin position="266"/>
        <end position="294"/>
    </location>
</feature>
<dbReference type="InterPro" id="IPR013087">
    <property type="entry name" value="Znf_C2H2_type"/>
</dbReference>
<dbReference type="PROSITE" id="PS50157">
    <property type="entry name" value="ZINC_FINGER_C2H2_2"/>
    <property type="match status" value="5"/>
</dbReference>